<keyword evidence="3" id="KW-0472">Membrane</keyword>
<dbReference type="Pfam" id="PF10643">
    <property type="entry name" value="Cytochrome-c551"/>
    <property type="match status" value="1"/>
</dbReference>
<keyword evidence="2" id="KW-0408">Iron</keyword>
<evidence type="ECO:0000313" key="4">
    <source>
        <dbReference type="EMBL" id="ABB29009.1"/>
    </source>
</evidence>
<dbReference type="Gene3D" id="1.10.760.10">
    <property type="entry name" value="Cytochrome c-like domain"/>
    <property type="match status" value="1"/>
</dbReference>
<feature type="binding site" description="covalent" evidence="1">
    <location>
        <position position="143"/>
    </location>
    <ligand>
        <name>heme</name>
        <dbReference type="ChEBI" id="CHEBI:30413"/>
    </ligand>
</feature>
<keyword evidence="3" id="KW-0812">Transmembrane</keyword>
<comment type="PTM">
    <text evidence="1">Binds 1 heme group per subunit.</text>
</comment>
<feature type="transmembrane region" description="Helical" evidence="3">
    <location>
        <begin position="60"/>
        <end position="80"/>
    </location>
</feature>
<dbReference type="GO" id="GO:0009055">
    <property type="term" value="F:electron transfer activity"/>
    <property type="evidence" value="ECO:0007669"/>
    <property type="project" value="InterPro"/>
</dbReference>
<feature type="binding site" description="axial binding residue" evidence="2">
    <location>
        <position position="170"/>
    </location>
    <ligand>
        <name>heme</name>
        <dbReference type="ChEBI" id="CHEBI:30413"/>
    </ligand>
    <ligandPart>
        <name>Fe</name>
        <dbReference type="ChEBI" id="CHEBI:18248"/>
    </ligandPart>
</feature>
<dbReference type="InterPro" id="IPR036909">
    <property type="entry name" value="Cyt_c-like_dom_sf"/>
</dbReference>
<keyword evidence="2" id="KW-0479">Metal-binding</keyword>
<dbReference type="PIRSF" id="PIRSF000009">
    <property type="entry name" value="Cytochrome_c551"/>
    <property type="match status" value="1"/>
</dbReference>
<dbReference type="GO" id="GO:0020037">
    <property type="term" value="F:heme binding"/>
    <property type="evidence" value="ECO:0007669"/>
    <property type="project" value="InterPro"/>
</dbReference>
<evidence type="ECO:0000256" key="3">
    <source>
        <dbReference type="SAM" id="Phobius"/>
    </source>
</evidence>
<keyword evidence="1" id="KW-0349">Heme</keyword>
<keyword evidence="3" id="KW-1133">Transmembrane helix</keyword>
<proteinExistence type="predicted"/>
<evidence type="ECO:0000256" key="1">
    <source>
        <dbReference type="PIRSR" id="PIRSR000009-1"/>
    </source>
</evidence>
<name>Q3APR6_CHLCH</name>
<dbReference type="EMBL" id="CP000108">
    <property type="protein sequence ID" value="ABB29009.1"/>
    <property type="molecule type" value="Genomic_DNA"/>
</dbReference>
<evidence type="ECO:0000256" key="2">
    <source>
        <dbReference type="PIRSR" id="PIRSR000009-2"/>
    </source>
</evidence>
<accession>Q3APR6</accession>
<sequence>MGSLLLGLSFLTGYKPPAENISHLLGPLGSFAGWLALILFASLTIMGLGKMSGKISANWFLSFPFGIIIIVAVMFASLWFKPSGMLMSGAGRTTMDDGRYIRSVEEYKDYLSKPVVSANVPKAPEGFDFDAAKSLFDAKCNVCHTFDSTKDAFKTKYKKTGKIDVVVKRMQAVPGSGITTEDADKIMMYLNEKFQ</sequence>
<organism evidence="4">
    <name type="scientific">Chlorobium chlorochromatii (strain CaD3)</name>
    <dbReference type="NCBI Taxonomy" id="340177"/>
    <lineage>
        <taxon>Bacteria</taxon>
        <taxon>Pseudomonadati</taxon>
        <taxon>Chlorobiota</taxon>
        <taxon>Chlorobiia</taxon>
        <taxon>Chlorobiales</taxon>
        <taxon>Chlorobiaceae</taxon>
        <taxon>Chlorobium/Pelodictyon group</taxon>
        <taxon>Chlorobium</taxon>
    </lineage>
</organism>
<dbReference type="KEGG" id="cch:Cag_1758"/>
<feature type="binding site" description="covalent" evidence="1">
    <location>
        <position position="140"/>
    </location>
    <ligand>
        <name>heme</name>
        <dbReference type="ChEBI" id="CHEBI:30413"/>
    </ligand>
</feature>
<dbReference type="STRING" id="340177.Cag_1758"/>
<dbReference type="eggNOG" id="COG3245">
    <property type="taxonomic scope" value="Bacteria"/>
</dbReference>
<feature type="transmembrane region" description="Helical" evidence="3">
    <location>
        <begin position="28"/>
        <end position="48"/>
    </location>
</feature>
<feature type="binding site" description="axial binding residue" evidence="2">
    <location>
        <position position="144"/>
    </location>
    <ligand>
        <name>heme</name>
        <dbReference type="ChEBI" id="CHEBI:30413"/>
    </ligand>
    <ligandPart>
        <name>Fe</name>
        <dbReference type="ChEBI" id="CHEBI:18248"/>
    </ligandPart>
</feature>
<dbReference type="GO" id="GO:0046872">
    <property type="term" value="F:metal ion binding"/>
    <property type="evidence" value="ECO:0007669"/>
    <property type="project" value="UniProtKB-KW"/>
</dbReference>
<dbReference type="HOGENOM" id="CLU_1293374_0_0_10"/>
<dbReference type="SUPFAM" id="SSF46626">
    <property type="entry name" value="Cytochrome c"/>
    <property type="match status" value="1"/>
</dbReference>
<protein>
    <submittedName>
        <fullName evidence="4">Photosystem P840 reaction center cytochrome c-551</fullName>
    </submittedName>
</protein>
<gene>
    <name evidence="4" type="ordered locus">Cag_1758</name>
</gene>
<dbReference type="AlphaFoldDB" id="Q3APR6"/>
<dbReference type="InterPro" id="IPR019604">
    <property type="entry name" value="Cytochrome-c551"/>
</dbReference>
<reference evidence="4" key="1">
    <citation type="submission" date="2005-08" db="EMBL/GenBank/DDBJ databases">
        <title>Complete sequence of Chlorobium chlorochromatii CaD3.</title>
        <authorList>
            <person name="Copeland A."/>
            <person name="Lucas S."/>
            <person name="Lapidus A."/>
            <person name="Barry K."/>
            <person name="Detter J.C."/>
            <person name="Glavina T."/>
            <person name="Hammon N."/>
            <person name="Israni S."/>
            <person name="Pitluck S."/>
            <person name="Bryant D."/>
            <person name="Schmutz J."/>
            <person name="Larimer F."/>
            <person name="Land M."/>
            <person name="Kyrpides N."/>
            <person name="Ivanova N."/>
            <person name="Richardson P."/>
        </authorList>
    </citation>
    <scope>NUCLEOTIDE SEQUENCE [LARGE SCALE GENOMIC DNA]</scope>
    <source>
        <strain evidence="4">CaD3</strain>
    </source>
</reference>